<keyword evidence="7" id="KW-1185">Reference proteome</keyword>
<keyword evidence="1" id="KW-0813">Transport</keyword>
<evidence type="ECO:0000256" key="2">
    <source>
        <dbReference type="ARBA" id="ARBA00022737"/>
    </source>
</evidence>
<accession>A0A7X8TLE3</accession>
<dbReference type="AlphaFoldDB" id="A0A7X8TLE3"/>
<dbReference type="Proteomes" id="UP000523139">
    <property type="component" value="Unassembled WGS sequence"/>
</dbReference>
<dbReference type="GO" id="GO:0005524">
    <property type="term" value="F:ATP binding"/>
    <property type="evidence" value="ECO:0007669"/>
    <property type="project" value="UniProtKB-KW"/>
</dbReference>
<proteinExistence type="predicted"/>
<organism evidence="6 7">
    <name type="scientific">Nesterenkonia sedimenti</name>
    <dbReference type="NCBI Taxonomy" id="1463632"/>
    <lineage>
        <taxon>Bacteria</taxon>
        <taxon>Bacillati</taxon>
        <taxon>Actinomycetota</taxon>
        <taxon>Actinomycetes</taxon>
        <taxon>Micrococcales</taxon>
        <taxon>Micrococcaceae</taxon>
        <taxon>Nesterenkonia</taxon>
    </lineage>
</organism>
<feature type="domain" description="ABC transporter" evidence="5">
    <location>
        <begin position="270"/>
        <end position="510"/>
    </location>
</feature>
<dbReference type="InterPro" id="IPR017871">
    <property type="entry name" value="ABC_transporter-like_CS"/>
</dbReference>
<dbReference type="InterPro" id="IPR050107">
    <property type="entry name" value="ABC_carbohydrate_import_ATPase"/>
</dbReference>
<dbReference type="PANTHER" id="PTHR43790">
    <property type="entry name" value="CARBOHYDRATE TRANSPORT ATP-BINDING PROTEIN MG119-RELATED"/>
    <property type="match status" value="1"/>
</dbReference>
<dbReference type="Pfam" id="PF00005">
    <property type="entry name" value="ABC_tran"/>
    <property type="match status" value="2"/>
</dbReference>
<dbReference type="RefSeq" id="WP_168888226.1">
    <property type="nucleotide sequence ID" value="NZ_JABAHY010000014.1"/>
</dbReference>
<reference evidence="6 7" key="1">
    <citation type="submission" date="2020-04" db="EMBL/GenBank/DDBJ databases">
        <title>Nesterenkonia sp. nov., isolated from marine sediment.</title>
        <authorList>
            <person name="Zhang G."/>
        </authorList>
    </citation>
    <scope>NUCLEOTIDE SEQUENCE [LARGE SCALE GENOMIC DNA]</scope>
    <source>
        <strain evidence="6 7">MY13</strain>
    </source>
</reference>
<dbReference type="PROSITE" id="PS50893">
    <property type="entry name" value="ABC_TRANSPORTER_2"/>
    <property type="match status" value="2"/>
</dbReference>
<dbReference type="GO" id="GO:0016887">
    <property type="term" value="F:ATP hydrolysis activity"/>
    <property type="evidence" value="ECO:0007669"/>
    <property type="project" value="InterPro"/>
</dbReference>
<evidence type="ECO:0000256" key="1">
    <source>
        <dbReference type="ARBA" id="ARBA00022448"/>
    </source>
</evidence>
<dbReference type="InterPro" id="IPR003439">
    <property type="entry name" value="ABC_transporter-like_ATP-bd"/>
</dbReference>
<evidence type="ECO:0000313" key="7">
    <source>
        <dbReference type="Proteomes" id="UP000523139"/>
    </source>
</evidence>
<dbReference type="EMBL" id="JABAHY010000014">
    <property type="protein sequence ID" value="NLS10740.1"/>
    <property type="molecule type" value="Genomic_DNA"/>
</dbReference>
<dbReference type="PROSITE" id="PS00211">
    <property type="entry name" value="ABC_TRANSPORTER_1"/>
    <property type="match status" value="1"/>
</dbReference>
<keyword evidence="4 6" id="KW-0067">ATP-binding</keyword>
<dbReference type="PANTHER" id="PTHR43790:SF9">
    <property type="entry name" value="GALACTOFURANOSE TRANSPORTER ATP-BINDING PROTEIN YTFR"/>
    <property type="match status" value="1"/>
</dbReference>
<name>A0A7X8TLE3_9MICC</name>
<sequence>MTSDSSANAAGSSVLEAGGPSAVIAQGITKTYGEVTALDNVDFTVRPGTVHCLVGENGSGKSTLTKIIAGVEAQDSGTVSVEGRVLSSIDPRTAIQHGVRVIYQDLALFPNMSVAENVVFQGNRSVLIPVSNRKARKKASEALAALDLNIDPGTRLGDLSTAERQLVAIARTVSSDGKIILMDEPTASLTSREIDQLLETVDRLRQQGLSFVFISHKLREVTSVADDVTVLRDGQLISTGRAGEYSQERIAELMTGGLVENNRRETPAQEESEPVVEVRGLGLASSFHDIDFSMHRGRVLGLAGLVGSGRIEIGLSVAGLVRAERGTVRIHGESVENRRADNRLQYVPDDRLTEGLFLDWSIADNIVTNHLDGVVTPRGTVSPSKIGELADDWRSKLRVKTPDVSHPVSSLSGGNQQRVLLARALAPEPDVVILNNPTVGVDIGSRADIHDVVRNAADEGTAFLVISDEPAELLSICDDLVFIHEGRIIDRRSADSLSEETLIDIISEGGRS</sequence>
<keyword evidence="2" id="KW-0677">Repeat</keyword>
<dbReference type="CDD" id="cd03216">
    <property type="entry name" value="ABC_Carb_Monos_I"/>
    <property type="match status" value="1"/>
</dbReference>
<evidence type="ECO:0000256" key="4">
    <source>
        <dbReference type="ARBA" id="ARBA00022840"/>
    </source>
</evidence>
<evidence type="ECO:0000256" key="3">
    <source>
        <dbReference type="ARBA" id="ARBA00022741"/>
    </source>
</evidence>
<dbReference type="InterPro" id="IPR027417">
    <property type="entry name" value="P-loop_NTPase"/>
</dbReference>
<comment type="caution">
    <text evidence="6">The sequence shown here is derived from an EMBL/GenBank/DDBJ whole genome shotgun (WGS) entry which is preliminary data.</text>
</comment>
<protein>
    <submittedName>
        <fullName evidence="6">Sugar ABC transporter ATP-binding protein</fullName>
    </submittedName>
</protein>
<dbReference type="SMART" id="SM00382">
    <property type="entry name" value="AAA"/>
    <property type="match status" value="2"/>
</dbReference>
<dbReference type="Gene3D" id="3.40.50.300">
    <property type="entry name" value="P-loop containing nucleotide triphosphate hydrolases"/>
    <property type="match status" value="2"/>
</dbReference>
<dbReference type="SUPFAM" id="SSF52540">
    <property type="entry name" value="P-loop containing nucleoside triphosphate hydrolases"/>
    <property type="match status" value="2"/>
</dbReference>
<evidence type="ECO:0000313" key="6">
    <source>
        <dbReference type="EMBL" id="NLS10740.1"/>
    </source>
</evidence>
<gene>
    <name evidence="6" type="ORF">HGQ17_12205</name>
</gene>
<evidence type="ECO:0000259" key="5">
    <source>
        <dbReference type="PROSITE" id="PS50893"/>
    </source>
</evidence>
<dbReference type="InterPro" id="IPR003593">
    <property type="entry name" value="AAA+_ATPase"/>
</dbReference>
<dbReference type="CDD" id="cd03215">
    <property type="entry name" value="ABC_Carb_Monos_II"/>
    <property type="match status" value="1"/>
</dbReference>
<feature type="domain" description="ABC transporter" evidence="5">
    <location>
        <begin position="23"/>
        <end position="258"/>
    </location>
</feature>
<keyword evidence="3" id="KW-0547">Nucleotide-binding</keyword>